<dbReference type="EC" id="2.7.1.59" evidence="2"/>
<evidence type="ECO:0000256" key="2">
    <source>
        <dbReference type="ARBA" id="ARBA00012122"/>
    </source>
</evidence>
<dbReference type="AlphaFoldDB" id="A0A2P2IA95"/>
<protein>
    <recommendedName>
        <fullName evidence="3">N-acetyl-D-glucosamine kinase</fullName>
        <ecNumber evidence="2">2.7.1.59</ecNumber>
    </recommendedName>
    <alternativeName>
        <fullName evidence="4">GlcNAc kinase</fullName>
    </alternativeName>
</protein>
<dbReference type="EMBL" id="IACF01005346">
    <property type="protein sequence ID" value="LAB70932.1"/>
    <property type="molecule type" value="mRNA"/>
</dbReference>
<feature type="domain" description="ATPase BadF/BadG/BcrA/BcrD type" evidence="5">
    <location>
        <begin position="10"/>
        <end position="278"/>
    </location>
</feature>
<dbReference type="GO" id="GO:0045127">
    <property type="term" value="F:N-acetylglucosamine kinase activity"/>
    <property type="evidence" value="ECO:0007669"/>
    <property type="project" value="UniProtKB-EC"/>
</dbReference>
<reference evidence="6" key="1">
    <citation type="journal article" date="2018" name="Biosci. Biotechnol. Biochem.">
        <title>Polysaccharide hydrolase of the hadal zone amphipods Hirondellea gigas.</title>
        <authorList>
            <person name="Kobayashi H."/>
            <person name="Nagahama T."/>
            <person name="Arai W."/>
            <person name="Sasagawa Y."/>
            <person name="Umeda M."/>
            <person name="Hayashi T."/>
            <person name="Nikaido I."/>
            <person name="Watanabe H."/>
            <person name="Oguri K."/>
            <person name="Kitazato H."/>
            <person name="Fujioka K."/>
            <person name="Kido Y."/>
            <person name="Takami H."/>
        </authorList>
    </citation>
    <scope>NUCLEOTIDE SEQUENCE</scope>
    <source>
        <tissue evidence="6">Whole body</tissue>
    </source>
</reference>
<name>A0A2P2IA95_9CRUS</name>
<dbReference type="CDD" id="cd24078">
    <property type="entry name" value="ASKHA_NBD_NAGK_meta"/>
    <property type="match status" value="1"/>
</dbReference>
<evidence type="ECO:0000259" key="5">
    <source>
        <dbReference type="Pfam" id="PF01869"/>
    </source>
</evidence>
<dbReference type="PANTHER" id="PTHR12862:SF0">
    <property type="entry name" value="N-ACETYL-D-GLUCOSAMINE KINASE"/>
    <property type="match status" value="1"/>
</dbReference>
<keyword evidence="6" id="KW-0418">Kinase</keyword>
<comment type="similarity">
    <text evidence="1">Belongs to the eukaryotic-type N-acetylglucosamine kinase family.</text>
</comment>
<keyword evidence="6" id="KW-0808">Transferase</keyword>
<proteinExistence type="evidence at transcript level"/>
<dbReference type="InterPro" id="IPR002731">
    <property type="entry name" value="ATPase_BadF"/>
</dbReference>
<evidence type="ECO:0000313" key="6">
    <source>
        <dbReference type="EMBL" id="LAB70932.1"/>
    </source>
</evidence>
<dbReference type="Pfam" id="PF01869">
    <property type="entry name" value="BcrAD_BadFG"/>
    <property type="match status" value="1"/>
</dbReference>
<accession>A0A2P2IA95</accession>
<sequence>MVNADLIFGGIEGGGTQSTIVLMNGRGEQLVELVGPSTNHFLCGMTECQNRIQKLVKDALEKARLPSRTTLLALGLCLSGCEDKASNAVMECELKQSFPKMAEHVLVASDTLGPIATGCHNGGLVVISGTGSNSLLMNPDGSTHRCGGWGHILGDEGSAYWITARAVKLLFDEEDNLTDPPHPTQALRQLVKSHFNIQDRFGMLFHCYSDFVKSKFASLTKGIADLATSGDALCQQLMFDAGHALGRHVTALSRNIDPRLYDAPGGLSIICTGSVWLSFELLRSGFIAGIRPHLKGDKVVPKFSLLKLKTTSAIGSVYLGATRACYDLPRDYTKNSDVIFRYQDPNCLLSCPVTPAAAALSNGATVPV</sequence>
<dbReference type="InterPro" id="IPR039758">
    <property type="entry name" value="NAGK-like"/>
</dbReference>
<evidence type="ECO:0000256" key="3">
    <source>
        <dbReference type="ARBA" id="ARBA00014974"/>
    </source>
</evidence>
<dbReference type="Gene3D" id="3.30.420.40">
    <property type="match status" value="1"/>
</dbReference>
<dbReference type="PANTHER" id="PTHR12862">
    <property type="entry name" value="BADF TYPE ATPASE DOMAIN-CONTAINING PROTEIN"/>
    <property type="match status" value="1"/>
</dbReference>
<evidence type="ECO:0000256" key="4">
    <source>
        <dbReference type="ARBA" id="ARBA00031123"/>
    </source>
</evidence>
<dbReference type="InterPro" id="IPR043129">
    <property type="entry name" value="ATPase_NBD"/>
</dbReference>
<dbReference type="SUPFAM" id="SSF53067">
    <property type="entry name" value="Actin-like ATPase domain"/>
    <property type="match status" value="2"/>
</dbReference>
<organism evidence="6">
    <name type="scientific">Hirondellea gigas</name>
    <dbReference type="NCBI Taxonomy" id="1518452"/>
    <lineage>
        <taxon>Eukaryota</taxon>
        <taxon>Metazoa</taxon>
        <taxon>Ecdysozoa</taxon>
        <taxon>Arthropoda</taxon>
        <taxon>Crustacea</taxon>
        <taxon>Multicrustacea</taxon>
        <taxon>Malacostraca</taxon>
        <taxon>Eumalacostraca</taxon>
        <taxon>Peracarida</taxon>
        <taxon>Amphipoda</taxon>
        <taxon>Amphilochidea</taxon>
        <taxon>Lysianassida</taxon>
        <taxon>Lysianassidira</taxon>
        <taxon>Lysianassoidea</taxon>
        <taxon>Lysianassidae</taxon>
        <taxon>Hirondellea</taxon>
    </lineage>
</organism>
<evidence type="ECO:0000256" key="1">
    <source>
        <dbReference type="ARBA" id="ARBA00006198"/>
    </source>
</evidence>